<dbReference type="CDD" id="cd04301">
    <property type="entry name" value="NAT_SF"/>
    <property type="match status" value="1"/>
</dbReference>
<dbReference type="SUPFAM" id="SSF55729">
    <property type="entry name" value="Acyl-CoA N-acyltransferases (Nat)"/>
    <property type="match status" value="1"/>
</dbReference>
<dbReference type="AlphaFoldDB" id="A0A0R2HUH4"/>
<dbReference type="EC" id="2.3.1.-" evidence="4"/>
<dbReference type="InterPro" id="IPR050832">
    <property type="entry name" value="Bact_Acetyltransf"/>
</dbReference>
<evidence type="ECO:0000313" key="7">
    <source>
        <dbReference type="Proteomes" id="UP000076405"/>
    </source>
</evidence>
<evidence type="ECO:0000256" key="2">
    <source>
        <dbReference type="ARBA" id="ARBA00023315"/>
    </source>
</evidence>
<dbReference type="Proteomes" id="UP000076405">
    <property type="component" value="Chromosome"/>
</dbReference>
<dbReference type="KEGG" id="pdm:ADU72_1658"/>
<accession>A0A0R2HUH4</accession>
<dbReference type="PROSITE" id="PS51186">
    <property type="entry name" value="GNAT"/>
    <property type="match status" value="1"/>
</dbReference>
<evidence type="ECO:0000313" key="5">
    <source>
        <dbReference type="EMBL" id="AMV67583.1"/>
    </source>
</evidence>
<dbReference type="PANTHER" id="PTHR43877:SF2">
    <property type="entry name" value="AMINOALKYLPHOSPHONATE N-ACETYLTRANSFERASE-RELATED"/>
    <property type="match status" value="1"/>
</dbReference>
<keyword evidence="2 4" id="KW-0012">Acyltransferase</keyword>
<keyword evidence="1 4" id="KW-0808">Transferase</keyword>
<dbReference type="EMBL" id="CP012288">
    <property type="protein sequence ID" value="AMV67583.1"/>
    <property type="molecule type" value="Genomic_DNA"/>
</dbReference>
<gene>
    <name evidence="4" type="ORF">ADU70_1047</name>
    <name evidence="5" type="ORF">ADU72_1658</name>
</gene>
<evidence type="ECO:0000313" key="4">
    <source>
        <dbReference type="EMBL" id="AMV62541.1"/>
    </source>
</evidence>
<sequence length="169" mass="18825">MSDEVRIVEAEAGDAKQVLDLLKQLDQETETFTVEDDLDNLTVDTESQQLKIIQASRENLILLAKYQGQSIGLATVMKSDTDEFGEVGVAVLSDFWGQGLGTALMEETLTWGETFSWLSGLVLTVQARNVTAAHIYTKLGFKEIKRNKKGFRDKSGILFETIDMKLAFN</sequence>
<dbReference type="GeneID" id="57276102"/>
<proteinExistence type="predicted"/>
<dbReference type="InterPro" id="IPR016181">
    <property type="entry name" value="Acyl_CoA_acyltransferase"/>
</dbReference>
<dbReference type="Pfam" id="PF00583">
    <property type="entry name" value="Acetyltransf_1"/>
    <property type="match status" value="1"/>
</dbReference>
<feature type="domain" description="N-acetyltransferase" evidence="3">
    <location>
        <begin position="5"/>
        <end position="169"/>
    </location>
</feature>
<dbReference type="InterPro" id="IPR000182">
    <property type="entry name" value="GNAT_dom"/>
</dbReference>
<dbReference type="OrthoDB" id="948250at2"/>
<reference evidence="6 7" key="1">
    <citation type="journal article" date="2016" name="PLoS ONE">
        <title>The Identification of Novel Diagnostic Marker Genes for the Detection of Beer Spoiling Pediococcus damnosus Strains Using the BlAst Diagnostic Gene findEr.</title>
        <authorList>
            <person name="Behr J."/>
            <person name="Geissler A.J."/>
            <person name="Schmid J."/>
            <person name="Zehe A."/>
            <person name="Vogel R.F."/>
        </authorList>
    </citation>
    <scope>NUCLEOTIDE SEQUENCE [LARGE SCALE GENOMIC DNA]</scope>
    <source>
        <strain evidence="4 7">TMW 2.1533</strain>
        <strain evidence="5 6">TMW 2.1535</strain>
    </source>
</reference>
<dbReference type="Proteomes" id="UP000076244">
    <property type="component" value="Chromosome"/>
</dbReference>
<evidence type="ECO:0000313" key="6">
    <source>
        <dbReference type="Proteomes" id="UP000076244"/>
    </source>
</evidence>
<organism evidence="4 7">
    <name type="scientific">Pediococcus damnosus</name>
    <dbReference type="NCBI Taxonomy" id="51663"/>
    <lineage>
        <taxon>Bacteria</taxon>
        <taxon>Bacillati</taxon>
        <taxon>Bacillota</taxon>
        <taxon>Bacilli</taxon>
        <taxon>Lactobacillales</taxon>
        <taxon>Lactobacillaceae</taxon>
        <taxon>Pediococcus</taxon>
    </lineage>
</organism>
<evidence type="ECO:0000259" key="3">
    <source>
        <dbReference type="PROSITE" id="PS51186"/>
    </source>
</evidence>
<dbReference type="GO" id="GO:0016747">
    <property type="term" value="F:acyltransferase activity, transferring groups other than amino-acyl groups"/>
    <property type="evidence" value="ECO:0007669"/>
    <property type="project" value="InterPro"/>
</dbReference>
<dbReference type="PANTHER" id="PTHR43877">
    <property type="entry name" value="AMINOALKYLPHOSPHONATE N-ACETYLTRANSFERASE-RELATED-RELATED"/>
    <property type="match status" value="1"/>
</dbReference>
<dbReference type="EMBL" id="CP012275">
    <property type="protein sequence ID" value="AMV62541.1"/>
    <property type="molecule type" value="Genomic_DNA"/>
</dbReference>
<protein>
    <submittedName>
        <fullName evidence="4">Acetyltransferase</fullName>
        <ecNumber evidence="4">2.3.1.-</ecNumber>
    </submittedName>
</protein>
<dbReference type="Gene3D" id="3.40.630.30">
    <property type="match status" value="1"/>
</dbReference>
<name>A0A0R2HUH4_9LACO</name>
<dbReference type="RefSeq" id="WP_046871555.1">
    <property type="nucleotide sequence ID" value="NZ_BAAAXI010000183.1"/>
</dbReference>
<keyword evidence="6" id="KW-1185">Reference proteome</keyword>
<evidence type="ECO:0000256" key="1">
    <source>
        <dbReference type="ARBA" id="ARBA00022679"/>
    </source>
</evidence>